<accession>A0A382EUI6</accession>
<dbReference type="Gene3D" id="3.40.30.10">
    <property type="entry name" value="Glutaredoxin"/>
    <property type="match status" value="1"/>
</dbReference>
<evidence type="ECO:0000313" key="3">
    <source>
        <dbReference type="EMBL" id="SVB53621.1"/>
    </source>
</evidence>
<dbReference type="InterPro" id="IPR036249">
    <property type="entry name" value="Thioredoxin-like_sf"/>
</dbReference>
<dbReference type="EMBL" id="UINC01046073">
    <property type="protein sequence ID" value="SVB53621.1"/>
    <property type="molecule type" value="Genomic_DNA"/>
</dbReference>
<dbReference type="FunFam" id="3.40.30.10:FF:000013">
    <property type="entry name" value="Blast:Protein SCO1 homolog, mitochondrial"/>
    <property type="match status" value="1"/>
</dbReference>
<dbReference type="SUPFAM" id="SSF52833">
    <property type="entry name" value="Thioredoxin-like"/>
    <property type="match status" value="1"/>
</dbReference>
<dbReference type="CDD" id="cd02968">
    <property type="entry name" value="SCO"/>
    <property type="match status" value="1"/>
</dbReference>
<keyword evidence="2" id="KW-0812">Transmembrane</keyword>
<dbReference type="Pfam" id="PF02630">
    <property type="entry name" value="SCO1-SenC"/>
    <property type="match status" value="1"/>
</dbReference>
<dbReference type="PANTHER" id="PTHR12151">
    <property type="entry name" value="ELECTRON TRANSPORT PROTIN SCO1/SENC FAMILY MEMBER"/>
    <property type="match status" value="1"/>
</dbReference>
<keyword evidence="2" id="KW-0472">Membrane</keyword>
<evidence type="ECO:0000256" key="2">
    <source>
        <dbReference type="SAM" id="Phobius"/>
    </source>
</evidence>
<evidence type="ECO:0008006" key="4">
    <source>
        <dbReference type="Google" id="ProtNLM"/>
    </source>
</evidence>
<comment type="similarity">
    <text evidence="1">Belongs to the SCO1/2 family.</text>
</comment>
<name>A0A382EUI6_9ZZZZ</name>
<gene>
    <name evidence="3" type="ORF">METZ01_LOCUS206475</name>
</gene>
<keyword evidence="2" id="KW-1133">Transmembrane helix</keyword>
<evidence type="ECO:0000256" key="1">
    <source>
        <dbReference type="ARBA" id="ARBA00010996"/>
    </source>
</evidence>
<reference evidence="3" key="1">
    <citation type="submission" date="2018-05" db="EMBL/GenBank/DDBJ databases">
        <authorList>
            <person name="Lanie J.A."/>
            <person name="Ng W.-L."/>
            <person name="Kazmierczak K.M."/>
            <person name="Andrzejewski T.M."/>
            <person name="Davidsen T.M."/>
            <person name="Wayne K.J."/>
            <person name="Tettelin H."/>
            <person name="Glass J.I."/>
            <person name="Rusch D."/>
            <person name="Podicherti R."/>
            <person name="Tsui H.-C.T."/>
            <person name="Winkler M.E."/>
        </authorList>
    </citation>
    <scope>NUCLEOTIDE SEQUENCE</scope>
</reference>
<protein>
    <recommendedName>
        <fullName evidence="4">Thioredoxin domain-containing protein</fullName>
    </recommendedName>
</protein>
<organism evidence="3">
    <name type="scientific">marine metagenome</name>
    <dbReference type="NCBI Taxonomy" id="408172"/>
    <lineage>
        <taxon>unclassified sequences</taxon>
        <taxon>metagenomes</taxon>
        <taxon>ecological metagenomes</taxon>
    </lineage>
</organism>
<dbReference type="InterPro" id="IPR003782">
    <property type="entry name" value="SCO1/SenC"/>
</dbReference>
<proteinExistence type="inferred from homology"/>
<feature type="transmembrane region" description="Helical" evidence="2">
    <location>
        <begin position="6"/>
        <end position="28"/>
    </location>
</feature>
<dbReference type="AlphaFoldDB" id="A0A382EUI6"/>
<dbReference type="PANTHER" id="PTHR12151:SF25">
    <property type="entry name" value="LINALOOL DEHYDRATASE_ISOMERASE DOMAIN-CONTAINING PROTEIN"/>
    <property type="match status" value="1"/>
</dbReference>
<sequence length="196" mass="22518">MKLKTSITIIAGCLVIFLFILLPIFLSIEKKEDEYVSKFQGSSFSLKDVNNEIITESSFKGPLTAIFFGFTNCPDVCPMTLNNLDLVIKNLEQKKKEKFKVFFVSIDPERDSTEIIKDYLNSFENKIYGITGDPKKVFLMSKSWGILSEKIFTEDGNYLINHSSSIILLNNGKYLDRISHHAGYKEIFKTINKYLR</sequence>